<dbReference type="PANTHER" id="PTHR39468:SF1">
    <property type="entry name" value="MTF2-LIKE C-TERMINAL DOMAIN-CONTAINING PROTEIN"/>
    <property type="match status" value="1"/>
</dbReference>
<dbReference type="PANTHER" id="PTHR39468">
    <property type="entry name" value="CHROMOSOME 7, WHOLE GENOME SHOTGUN SEQUENCE"/>
    <property type="match status" value="1"/>
</dbReference>
<proteinExistence type="predicted"/>
<evidence type="ECO:0000313" key="3">
    <source>
        <dbReference type="EMBL" id="KAF6760093.1"/>
    </source>
</evidence>
<accession>A0A8H6I717</accession>
<dbReference type="Pfam" id="PF19189">
    <property type="entry name" value="Mtf2"/>
    <property type="match status" value="1"/>
</dbReference>
<evidence type="ECO:0000259" key="2">
    <source>
        <dbReference type="Pfam" id="PF19189"/>
    </source>
</evidence>
<name>A0A8H6I717_9AGAR</name>
<gene>
    <name evidence="3" type="ORF">DFP72DRAFT_883152</name>
</gene>
<feature type="region of interest" description="Disordered" evidence="1">
    <location>
        <begin position="1"/>
        <end position="48"/>
    </location>
</feature>
<feature type="domain" description="Mtf2-like C-terminal" evidence="2">
    <location>
        <begin position="147"/>
        <end position="295"/>
    </location>
</feature>
<dbReference type="GO" id="GO:0005739">
    <property type="term" value="C:mitochondrion"/>
    <property type="evidence" value="ECO:0007669"/>
    <property type="project" value="InterPro"/>
</dbReference>
<dbReference type="OrthoDB" id="2444174at2759"/>
<reference evidence="3 4" key="1">
    <citation type="submission" date="2020-07" db="EMBL/GenBank/DDBJ databases">
        <title>Comparative genomics of pyrophilous fungi reveals a link between fire events and developmental genes.</title>
        <authorList>
            <consortium name="DOE Joint Genome Institute"/>
            <person name="Steindorff A.S."/>
            <person name="Carver A."/>
            <person name="Calhoun S."/>
            <person name="Stillman K."/>
            <person name="Liu H."/>
            <person name="Lipzen A."/>
            <person name="Pangilinan J."/>
            <person name="Labutti K."/>
            <person name="Bruns T.D."/>
            <person name="Grigoriev I.V."/>
        </authorList>
    </citation>
    <scope>NUCLEOTIDE SEQUENCE [LARGE SCALE GENOMIC DNA]</scope>
    <source>
        <strain evidence="3 4">CBS 144469</strain>
    </source>
</reference>
<evidence type="ECO:0000313" key="4">
    <source>
        <dbReference type="Proteomes" id="UP000521943"/>
    </source>
</evidence>
<organism evidence="3 4">
    <name type="scientific">Ephemerocybe angulata</name>
    <dbReference type="NCBI Taxonomy" id="980116"/>
    <lineage>
        <taxon>Eukaryota</taxon>
        <taxon>Fungi</taxon>
        <taxon>Dikarya</taxon>
        <taxon>Basidiomycota</taxon>
        <taxon>Agaricomycotina</taxon>
        <taxon>Agaricomycetes</taxon>
        <taxon>Agaricomycetidae</taxon>
        <taxon>Agaricales</taxon>
        <taxon>Agaricineae</taxon>
        <taxon>Psathyrellaceae</taxon>
        <taxon>Ephemerocybe</taxon>
    </lineage>
</organism>
<sequence length="351" mass="39919">MQQPTTLPGPPVTRHSQVKRVSSYGKGRGMSSRGPTRNPFEDERSIFGSKEPSWNRIFGEDRANSRYGSEQDDGHITRRQTMTDRERAIIQQSLDEFLEAKEARSPAVLARATSLLEATLPSSNPRASRRTRLNEASREETSAALLLLDEMKQAMELCSTKVDLLRWAQAHVFPIVELDGPSLQGKTRTIQELQLFQQLIPILMKTFRERFSDPNLALFIFKAVRNSSTQSYVYGCSARTYHEYVTLLWESFRDLQGVRDALQEMLLKGVEMTQQMEALANRVCREAMDGKLWLDRTDEGDQVAIATLSSIADLLIELAAAKTNKTGYLARKKRYHMTKEEEPVDTISRDL</sequence>
<dbReference type="Proteomes" id="UP000521943">
    <property type="component" value="Unassembled WGS sequence"/>
</dbReference>
<dbReference type="EMBL" id="JACGCI010000013">
    <property type="protein sequence ID" value="KAF6760093.1"/>
    <property type="molecule type" value="Genomic_DNA"/>
</dbReference>
<evidence type="ECO:0000256" key="1">
    <source>
        <dbReference type="SAM" id="MobiDB-lite"/>
    </source>
</evidence>
<dbReference type="AlphaFoldDB" id="A0A8H6I717"/>
<keyword evidence="4" id="KW-1185">Reference proteome</keyword>
<protein>
    <recommendedName>
        <fullName evidence="2">Mtf2-like C-terminal domain-containing protein</fullName>
    </recommendedName>
</protein>
<dbReference type="InterPro" id="IPR043837">
    <property type="entry name" value="Mtf2-like_C"/>
</dbReference>
<dbReference type="InterPro" id="IPR040009">
    <property type="entry name" value="Mtf2/C5D6.12-like"/>
</dbReference>
<comment type="caution">
    <text evidence="3">The sequence shown here is derived from an EMBL/GenBank/DDBJ whole genome shotgun (WGS) entry which is preliminary data.</text>
</comment>